<organism evidence="12 13">
    <name type="scientific">Anguilla anguilla</name>
    <name type="common">European freshwater eel</name>
    <name type="synonym">Muraena anguilla</name>
    <dbReference type="NCBI Taxonomy" id="7936"/>
    <lineage>
        <taxon>Eukaryota</taxon>
        <taxon>Metazoa</taxon>
        <taxon>Chordata</taxon>
        <taxon>Craniata</taxon>
        <taxon>Vertebrata</taxon>
        <taxon>Euteleostomi</taxon>
        <taxon>Actinopterygii</taxon>
        <taxon>Neopterygii</taxon>
        <taxon>Teleostei</taxon>
        <taxon>Anguilliformes</taxon>
        <taxon>Anguillidae</taxon>
        <taxon>Anguilla</taxon>
    </lineage>
</organism>
<dbReference type="InterPro" id="IPR014647">
    <property type="entry name" value="Stn1"/>
</dbReference>
<dbReference type="FunFam" id="2.40.50.140:FF:000181">
    <property type="entry name" value="CST complex subunit STN1"/>
    <property type="match status" value="1"/>
</dbReference>
<dbReference type="CDD" id="cd04483">
    <property type="entry name" value="hOBFC1_like"/>
    <property type="match status" value="1"/>
</dbReference>
<comment type="function">
    <text evidence="10">Component of the CST complex. The CST complex binds single-stranded DNA with high affinity in a sequence-independent manner, while isolated subunits bind DNA with low affinity by themselves.</text>
</comment>
<keyword evidence="13" id="KW-1185">Reference proteome</keyword>
<evidence type="ECO:0000256" key="1">
    <source>
        <dbReference type="ARBA" id="ARBA00004123"/>
    </source>
</evidence>
<dbReference type="FunFam" id="1.10.10.10:FF:000275">
    <property type="entry name" value="CST complex subunit STN1"/>
    <property type="match status" value="1"/>
</dbReference>
<name>A0A9D3SAB4_ANGAN</name>
<comment type="subcellular location">
    <subcellularLocation>
        <location evidence="2">Chromosome</location>
        <location evidence="2">Telomere</location>
    </subcellularLocation>
    <subcellularLocation>
        <location evidence="1 10">Nucleus</location>
    </subcellularLocation>
</comment>
<keyword evidence="7 10" id="KW-0539">Nucleus</keyword>
<dbReference type="SUPFAM" id="SSF50249">
    <property type="entry name" value="Nucleic acid-binding proteins"/>
    <property type="match status" value="1"/>
</dbReference>
<reference evidence="12" key="1">
    <citation type="submission" date="2021-01" db="EMBL/GenBank/DDBJ databases">
        <title>A chromosome-scale assembly of European eel, Anguilla anguilla.</title>
        <authorList>
            <person name="Henkel C."/>
            <person name="Jong-Raadsen S.A."/>
            <person name="Dufour S."/>
            <person name="Weltzien F.-A."/>
            <person name="Palstra A.P."/>
            <person name="Pelster B."/>
            <person name="Spaink H.P."/>
            <person name="Van Den Thillart G.E."/>
            <person name="Jansen H."/>
            <person name="Zahm M."/>
            <person name="Klopp C."/>
            <person name="Cedric C."/>
            <person name="Louis A."/>
            <person name="Berthelot C."/>
            <person name="Parey E."/>
            <person name="Roest Crollius H."/>
            <person name="Montfort J."/>
            <person name="Robinson-Rechavi M."/>
            <person name="Bucao C."/>
            <person name="Bouchez O."/>
            <person name="Gislard M."/>
            <person name="Lluch J."/>
            <person name="Milhes M."/>
            <person name="Lampietro C."/>
            <person name="Lopez Roques C."/>
            <person name="Donnadieu C."/>
            <person name="Braasch I."/>
            <person name="Desvignes T."/>
            <person name="Postlethwait J."/>
            <person name="Bobe J."/>
            <person name="Guiguen Y."/>
            <person name="Dirks R."/>
        </authorList>
    </citation>
    <scope>NUCLEOTIDE SEQUENCE</scope>
    <source>
        <strain evidence="12">Tag_6206</strain>
        <tissue evidence="12">Liver</tissue>
    </source>
</reference>
<comment type="subunit">
    <text evidence="10">Component of the CST complex.</text>
</comment>
<evidence type="ECO:0000256" key="6">
    <source>
        <dbReference type="ARBA" id="ARBA00023125"/>
    </source>
</evidence>
<evidence type="ECO:0000256" key="5">
    <source>
        <dbReference type="ARBA" id="ARBA00022895"/>
    </source>
</evidence>
<dbReference type="PANTHER" id="PTHR13989">
    <property type="entry name" value="REPLICATION PROTEIN A-RELATED"/>
    <property type="match status" value="1"/>
</dbReference>
<protein>
    <recommendedName>
        <fullName evidence="3 10">CST complex subunit STN1</fullName>
    </recommendedName>
    <alternativeName>
        <fullName evidence="9 10">Oligonucleotide/oligosaccharide-binding fold-containing protein 1</fullName>
    </alternativeName>
    <alternativeName>
        <fullName evidence="8 10">Suppressor of cdc thirteen homolog</fullName>
    </alternativeName>
</protein>
<dbReference type="InterPro" id="IPR012340">
    <property type="entry name" value="NA-bd_OB-fold"/>
</dbReference>
<dbReference type="PANTHER" id="PTHR13989:SF33">
    <property type="entry name" value="CST COMPLEX SUBUNIT STN1"/>
    <property type="match status" value="1"/>
</dbReference>
<evidence type="ECO:0000313" key="12">
    <source>
        <dbReference type="EMBL" id="KAG5855702.1"/>
    </source>
</evidence>
<dbReference type="GO" id="GO:0043047">
    <property type="term" value="F:single-stranded telomeric DNA binding"/>
    <property type="evidence" value="ECO:0007669"/>
    <property type="project" value="UniProtKB-UniRule"/>
</dbReference>
<evidence type="ECO:0000313" key="13">
    <source>
        <dbReference type="Proteomes" id="UP001044222"/>
    </source>
</evidence>
<proteinExistence type="predicted"/>
<evidence type="ECO:0000256" key="3">
    <source>
        <dbReference type="ARBA" id="ARBA00017411"/>
    </source>
</evidence>
<evidence type="ECO:0000256" key="2">
    <source>
        <dbReference type="ARBA" id="ARBA00004574"/>
    </source>
</evidence>
<keyword evidence="6 10" id="KW-0238">DNA-binding</keyword>
<dbReference type="InterPro" id="IPR036388">
    <property type="entry name" value="WH-like_DNA-bd_sf"/>
</dbReference>
<comment type="caution">
    <text evidence="12">The sequence shown here is derived from an EMBL/GenBank/DDBJ whole genome shotgun (WGS) entry which is preliminary data.</text>
</comment>
<dbReference type="Proteomes" id="UP001044222">
    <property type="component" value="Unassembled WGS sequence"/>
</dbReference>
<dbReference type="Pfam" id="PF09170">
    <property type="entry name" value="STN1_2"/>
    <property type="match status" value="1"/>
</dbReference>
<dbReference type="EMBL" id="JAFIRN010000002">
    <property type="protein sequence ID" value="KAG5855702.1"/>
    <property type="molecule type" value="Genomic_DNA"/>
</dbReference>
<evidence type="ECO:0000259" key="11">
    <source>
        <dbReference type="Pfam" id="PF09170"/>
    </source>
</evidence>
<dbReference type="Gene3D" id="2.40.50.140">
    <property type="entry name" value="Nucleic acid-binding proteins"/>
    <property type="match status" value="1"/>
</dbReference>
<sequence>MHAEERYSDEEPPSMLWGLDPIYSAFARLYIKDILEMKESCQVPGIFFYKLHPIFKVDVLGTVVCKREREDFFCYGVDDGTGVINCLCWKDEQWKDHSAPVDGSKSQVPSRGGFNPAEQLKKLLHSQRCSSHLDIGDLLRVRGPVKMSRGQREIMASTYYKVSDPVLAVQISWMLEVPQLYRKFYDKPFQFPSSVQGSNAADADGDSASSSLLGRATRLLKDFLQDGDSRRWKGLQEKAPTTSWSCWTPWSPGPLPKPRHRRSGLIITSCFITENQDPAATPSATPSAAKRLHALSREALQLLQDEGRVFRRVISPDQVTENDRELHRATRDVIREDCKRAKYSEKGCHVLHILSGVRLRYSRNVSKAVIELVLRRLECNSEIISTSDNHYAVL</sequence>
<gene>
    <name evidence="12" type="ORF">ANANG_G00051900</name>
</gene>
<evidence type="ECO:0000256" key="9">
    <source>
        <dbReference type="ARBA" id="ARBA00030852"/>
    </source>
</evidence>
<dbReference type="Gene3D" id="1.10.10.10">
    <property type="entry name" value="Winged helix-like DNA-binding domain superfamily/Winged helix DNA-binding domain"/>
    <property type="match status" value="1"/>
</dbReference>
<dbReference type="AlphaFoldDB" id="A0A9D3SAB4"/>
<dbReference type="GO" id="GO:0010833">
    <property type="term" value="P:telomere maintenance via telomere lengthening"/>
    <property type="evidence" value="ECO:0007669"/>
    <property type="project" value="UniProtKB-UniRule"/>
</dbReference>
<keyword evidence="5 10" id="KW-0779">Telomere</keyword>
<evidence type="ECO:0000256" key="8">
    <source>
        <dbReference type="ARBA" id="ARBA00030039"/>
    </source>
</evidence>
<dbReference type="InterPro" id="IPR015253">
    <property type="entry name" value="CST_STN1_C"/>
</dbReference>
<dbReference type="InterPro" id="IPR040260">
    <property type="entry name" value="RFA2-like"/>
</dbReference>
<evidence type="ECO:0000256" key="10">
    <source>
        <dbReference type="PIRNR" id="PIRNR036950"/>
    </source>
</evidence>
<dbReference type="GO" id="GO:0016233">
    <property type="term" value="P:telomere capping"/>
    <property type="evidence" value="ECO:0007669"/>
    <property type="project" value="InterPro"/>
</dbReference>
<accession>A0A9D3SAB4</accession>
<dbReference type="InterPro" id="IPR036390">
    <property type="entry name" value="WH_DNA-bd_sf"/>
</dbReference>
<feature type="domain" description="Stn1 C-terminal" evidence="11">
    <location>
        <begin position="281"/>
        <end position="394"/>
    </location>
</feature>
<dbReference type="SUPFAM" id="SSF46785">
    <property type="entry name" value="Winged helix' DNA-binding domain"/>
    <property type="match status" value="1"/>
</dbReference>
<dbReference type="GO" id="GO:1990879">
    <property type="term" value="C:CST complex"/>
    <property type="evidence" value="ECO:0007669"/>
    <property type="project" value="InterPro"/>
</dbReference>
<keyword evidence="4 10" id="KW-0158">Chromosome</keyword>
<evidence type="ECO:0000256" key="7">
    <source>
        <dbReference type="ARBA" id="ARBA00023242"/>
    </source>
</evidence>
<dbReference type="PIRSF" id="PIRSF036950">
    <property type="entry name" value="UCP036950"/>
    <property type="match status" value="1"/>
</dbReference>
<evidence type="ECO:0000256" key="4">
    <source>
        <dbReference type="ARBA" id="ARBA00022454"/>
    </source>
</evidence>